<comment type="subcellular location">
    <subcellularLocation>
        <location evidence="1">Cell membrane</location>
    </subcellularLocation>
</comment>
<protein>
    <recommendedName>
        <fullName evidence="6">SdiA-regulated family protein</fullName>
    </recommendedName>
</protein>
<evidence type="ECO:0000256" key="1">
    <source>
        <dbReference type="ARBA" id="ARBA00004236"/>
    </source>
</evidence>
<sequence length="281" mass="32129">MRIWHLAIPLILLSCNQFKSRQDKNFGSPKGYDLREPVRYYVRQSMQEISGIVLAPNEQHILAINDEQGRVFSIDVTANKPYPSWKFDKSGDYEDIATDGKDLMVLKSNGHLYEVINLFTDSTDAVSYKFREAGKREFESLYFDSARNSMIMVCKACEEDKGQRKTTAYSFNMATREFSDTPAYQINIDDIEKITGDKIALFKPSAALIHPIEKRLYIIAAVNRLLVITDLNGKVLEAYNLRHTTFKQPEGIAFAPNGDMYISNESADEAQANILKFKYHH</sequence>
<dbReference type="PROSITE" id="PS51257">
    <property type="entry name" value="PROKAR_LIPOPROTEIN"/>
    <property type="match status" value="1"/>
</dbReference>
<dbReference type="AlphaFoldDB" id="A0A6N8JE49"/>
<keyword evidence="5" id="KW-1185">Reference proteome</keyword>
<proteinExistence type="predicted"/>
<keyword evidence="2" id="KW-1003">Cell membrane</keyword>
<evidence type="ECO:0000313" key="5">
    <source>
        <dbReference type="Proteomes" id="UP000468388"/>
    </source>
</evidence>
<evidence type="ECO:0008006" key="6">
    <source>
        <dbReference type="Google" id="ProtNLM"/>
    </source>
</evidence>
<dbReference type="Proteomes" id="UP000468388">
    <property type="component" value="Unassembled WGS sequence"/>
</dbReference>
<dbReference type="EMBL" id="WRXO01000008">
    <property type="protein sequence ID" value="MVT43487.1"/>
    <property type="molecule type" value="Genomic_DNA"/>
</dbReference>
<gene>
    <name evidence="4" type="ORF">GO495_23005</name>
</gene>
<dbReference type="InterPro" id="IPR009722">
    <property type="entry name" value="YjiK/CarP"/>
</dbReference>
<keyword evidence="3" id="KW-0472">Membrane</keyword>
<comment type="caution">
    <text evidence="4">The sequence shown here is derived from an EMBL/GenBank/DDBJ whole genome shotgun (WGS) entry which is preliminary data.</text>
</comment>
<dbReference type="Pfam" id="PF06977">
    <property type="entry name" value="SdiA-regulated"/>
    <property type="match status" value="1"/>
</dbReference>
<organism evidence="4 5">
    <name type="scientific">Chitinophaga oryziterrae</name>
    <dbReference type="NCBI Taxonomy" id="1031224"/>
    <lineage>
        <taxon>Bacteria</taxon>
        <taxon>Pseudomonadati</taxon>
        <taxon>Bacteroidota</taxon>
        <taxon>Chitinophagia</taxon>
        <taxon>Chitinophagales</taxon>
        <taxon>Chitinophagaceae</taxon>
        <taxon>Chitinophaga</taxon>
    </lineage>
</organism>
<name>A0A6N8JE49_9BACT</name>
<evidence type="ECO:0000313" key="4">
    <source>
        <dbReference type="EMBL" id="MVT43487.1"/>
    </source>
</evidence>
<evidence type="ECO:0000256" key="2">
    <source>
        <dbReference type="ARBA" id="ARBA00022475"/>
    </source>
</evidence>
<dbReference type="GO" id="GO:0005886">
    <property type="term" value="C:plasma membrane"/>
    <property type="evidence" value="ECO:0007669"/>
    <property type="project" value="UniProtKB-SubCell"/>
</dbReference>
<dbReference type="OrthoDB" id="5292493at2"/>
<reference evidence="4 5" key="1">
    <citation type="submission" date="2019-12" db="EMBL/GenBank/DDBJ databases">
        <title>The draft genomic sequence of strain Chitinophaga oryziterrae JCM 16595.</title>
        <authorList>
            <person name="Zhang X."/>
        </authorList>
    </citation>
    <scope>NUCLEOTIDE SEQUENCE [LARGE SCALE GENOMIC DNA]</scope>
    <source>
        <strain evidence="4 5">JCM 16595</strain>
    </source>
</reference>
<accession>A0A6N8JE49</accession>
<dbReference type="SUPFAM" id="SSF63825">
    <property type="entry name" value="YWTD domain"/>
    <property type="match status" value="1"/>
</dbReference>
<dbReference type="RefSeq" id="WP_157302187.1">
    <property type="nucleotide sequence ID" value="NZ_BAAAZB010000021.1"/>
</dbReference>
<evidence type="ECO:0000256" key="3">
    <source>
        <dbReference type="ARBA" id="ARBA00023136"/>
    </source>
</evidence>